<sequence length="775" mass="90244">MSLSPQEWEKEQHRVNEVVVEVDKKINSMKYHLDSLKTDIVDIRKDFWEDVRVNTDEPHDLIETFVSIKQQAEFLSERERSHGHSHYLISKLKRLKRSPYFGRINYRFEGEQEENPIYLGIASFLNEDDEFLVYDWRAPISSLYYDSLPGKAEYRTPEGNVKGDLTLKRQYIIKNSEIKGMFDTGLAIGDELLQEVLGQNSDSQMKTIVATIQKEQNDIIRNETSKYLVVQGAAGSGKTSAALQRVAYLLYRYRETLEAEHILLFSPNSLFNDYISTVLPELGEKNMQQTTFQDFVERTLELDLNIEDPFTQMEYTLSQEKKPGYEARMKGIEFKTSKDFMELLDQYLQRLSETGLLFHDIEFSGRTIFTAEVVNKWFLELDSSSSIPNRLQLLTDQLLRELKRFARKERKAEWVEEEIQYLDKETYLKAYRKLQQKHKKQFSEDAFKDLALEQDFLSKVVVNSYLKPIRKYIRDMKYVDFLGMYEDVFKGSSCDNSNLWQELCNQTLQSIEEGTLFYEDAAPLLYLKEKLLGLYKNTSVKHVFIDEAQDYSELQLALLSILFPMSHMTLLGDFNQAIFAHSVNGYAALNEDVHIEKETITLTRSYRSTKQIVEFTKQLVLNGNEIEPFNRNGEKPHVTIVDYHTKLSPLTIITIQSLQNKGVHHIAVICKTAEESVEVYNQLREEVQVKLVQKESSTFDNGLVVIPSYLAKGIEFDAVILYNASTDVYGREYERKLFYTACTRAMHELFINVCGEMNPFLREVDPKLLDLQIID</sequence>
<dbReference type="SUPFAM" id="SSF52540">
    <property type="entry name" value="P-loop containing nucleoside triphosphate hydrolases"/>
    <property type="match status" value="1"/>
</dbReference>
<dbReference type="Proteomes" id="UP001518925">
    <property type="component" value="Unassembled WGS sequence"/>
</dbReference>
<dbReference type="EMBL" id="JAFELM010000035">
    <property type="protein sequence ID" value="MBM6618797.1"/>
    <property type="molecule type" value="Genomic_DNA"/>
</dbReference>
<keyword evidence="3 5" id="KW-0347">Helicase</keyword>
<dbReference type="Pfam" id="PF13538">
    <property type="entry name" value="UvrD_C_2"/>
    <property type="match status" value="1"/>
</dbReference>
<dbReference type="InterPro" id="IPR027785">
    <property type="entry name" value="UvrD-like_helicase_C"/>
</dbReference>
<dbReference type="PANTHER" id="PTHR11070:SF17">
    <property type="entry name" value="DNA HELICASE IV"/>
    <property type="match status" value="1"/>
</dbReference>
<dbReference type="PANTHER" id="PTHR11070">
    <property type="entry name" value="UVRD / RECB / PCRA DNA HELICASE FAMILY MEMBER"/>
    <property type="match status" value="1"/>
</dbReference>
<gene>
    <name evidence="7" type="ORF">JR050_14095</name>
</gene>
<dbReference type="NCBIfam" id="NF041464">
    <property type="entry name" value="HelD_BACSU"/>
    <property type="match status" value="1"/>
</dbReference>
<keyword evidence="1 5" id="KW-0547">Nucleotide-binding</keyword>
<dbReference type="InterPro" id="IPR048228">
    <property type="entry name" value="HelD_bacillota"/>
</dbReference>
<keyword evidence="2 5" id="KW-0378">Hydrolase</keyword>
<evidence type="ECO:0000256" key="5">
    <source>
        <dbReference type="PROSITE-ProRule" id="PRU00560"/>
    </source>
</evidence>
<keyword evidence="4 5" id="KW-0067">ATP-binding</keyword>
<reference evidence="7 8" key="1">
    <citation type="submission" date="2021-02" db="EMBL/GenBank/DDBJ databases">
        <title>Bacillus sp. RD4P76, an endophyte from a halophyte.</title>
        <authorList>
            <person name="Sun J.-Q."/>
        </authorList>
    </citation>
    <scope>NUCLEOTIDE SEQUENCE [LARGE SCALE GENOMIC DNA]</scope>
    <source>
        <strain evidence="7 8">RD4P76</strain>
    </source>
</reference>
<name>A0ABS2DJX3_9BACI</name>
<protein>
    <submittedName>
        <fullName evidence="7">UvrD-helicase domain-containing protein</fullName>
    </submittedName>
</protein>
<evidence type="ECO:0000256" key="3">
    <source>
        <dbReference type="ARBA" id="ARBA00022806"/>
    </source>
</evidence>
<evidence type="ECO:0000259" key="6">
    <source>
        <dbReference type="PROSITE" id="PS51198"/>
    </source>
</evidence>
<evidence type="ECO:0000256" key="4">
    <source>
        <dbReference type="ARBA" id="ARBA00022840"/>
    </source>
</evidence>
<evidence type="ECO:0000256" key="1">
    <source>
        <dbReference type="ARBA" id="ARBA00022741"/>
    </source>
</evidence>
<dbReference type="RefSeq" id="WP_204204142.1">
    <property type="nucleotide sequence ID" value="NZ_JAFELM010000035.1"/>
</dbReference>
<evidence type="ECO:0000313" key="8">
    <source>
        <dbReference type="Proteomes" id="UP001518925"/>
    </source>
</evidence>
<dbReference type="InterPro" id="IPR014016">
    <property type="entry name" value="UvrD-like_ATP-bd"/>
</dbReference>
<dbReference type="InterPro" id="IPR000212">
    <property type="entry name" value="DNA_helicase_UvrD/REP"/>
</dbReference>
<accession>A0ABS2DJX3</accession>
<feature type="domain" description="UvrD-like helicase ATP-binding" evidence="6">
    <location>
        <begin position="211"/>
        <end position="609"/>
    </location>
</feature>
<dbReference type="Gene3D" id="3.40.50.300">
    <property type="entry name" value="P-loop containing nucleotide triphosphate hydrolases"/>
    <property type="match status" value="2"/>
</dbReference>
<organism evidence="7 8">
    <name type="scientific">Bacillus suaedaesalsae</name>
    <dbReference type="NCBI Taxonomy" id="2810349"/>
    <lineage>
        <taxon>Bacteria</taxon>
        <taxon>Bacillati</taxon>
        <taxon>Bacillota</taxon>
        <taxon>Bacilli</taxon>
        <taxon>Bacillales</taxon>
        <taxon>Bacillaceae</taxon>
        <taxon>Bacillus</taxon>
    </lineage>
</organism>
<proteinExistence type="predicted"/>
<feature type="binding site" evidence="5">
    <location>
        <begin position="232"/>
        <end position="239"/>
    </location>
    <ligand>
        <name>ATP</name>
        <dbReference type="ChEBI" id="CHEBI:30616"/>
    </ligand>
</feature>
<comment type="caution">
    <text evidence="7">The sequence shown here is derived from an EMBL/GenBank/DDBJ whole genome shotgun (WGS) entry which is preliminary data.</text>
</comment>
<keyword evidence="8" id="KW-1185">Reference proteome</keyword>
<evidence type="ECO:0000256" key="2">
    <source>
        <dbReference type="ARBA" id="ARBA00022801"/>
    </source>
</evidence>
<evidence type="ECO:0000313" key="7">
    <source>
        <dbReference type="EMBL" id="MBM6618797.1"/>
    </source>
</evidence>
<dbReference type="PROSITE" id="PS51198">
    <property type="entry name" value="UVRD_HELICASE_ATP_BIND"/>
    <property type="match status" value="1"/>
</dbReference>
<dbReference type="Pfam" id="PF00580">
    <property type="entry name" value="UvrD-helicase"/>
    <property type="match status" value="1"/>
</dbReference>
<dbReference type="InterPro" id="IPR027417">
    <property type="entry name" value="P-loop_NTPase"/>
</dbReference>